<evidence type="ECO:0000313" key="4">
    <source>
        <dbReference type="Proteomes" id="UP000639859"/>
    </source>
</evidence>
<comment type="caution">
    <text evidence="3">The sequence shown here is derived from an EMBL/GenBank/DDBJ whole genome shotgun (WGS) entry which is preliminary data.</text>
</comment>
<dbReference type="RefSeq" id="WP_198574346.1">
    <property type="nucleotide sequence ID" value="NZ_JADWOX010000001.1"/>
</dbReference>
<organism evidence="3 4">
    <name type="scientific">Caulobacter hibisci</name>
    <dbReference type="NCBI Taxonomy" id="2035993"/>
    <lineage>
        <taxon>Bacteria</taxon>
        <taxon>Pseudomonadati</taxon>
        <taxon>Pseudomonadota</taxon>
        <taxon>Alphaproteobacteria</taxon>
        <taxon>Caulobacterales</taxon>
        <taxon>Caulobacteraceae</taxon>
        <taxon>Caulobacter</taxon>
    </lineage>
</organism>
<reference evidence="3 4" key="1">
    <citation type="submission" date="2020-11" db="EMBL/GenBank/DDBJ databases">
        <title>genome sequence of strain KACC 18849.</title>
        <authorList>
            <person name="Gao J."/>
            <person name="Zhang X."/>
        </authorList>
    </citation>
    <scope>NUCLEOTIDE SEQUENCE [LARGE SCALE GENOMIC DNA]</scope>
    <source>
        <strain evidence="3 4">KACC 18849</strain>
    </source>
</reference>
<dbReference type="Proteomes" id="UP000639859">
    <property type="component" value="Unassembled WGS sequence"/>
</dbReference>
<feature type="region of interest" description="Disordered" evidence="1">
    <location>
        <begin position="323"/>
        <end position="353"/>
    </location>
</feature>
<dbReference type="Pfam" id="PF06791">
    <property type="entry name" value="TMP_2"/>
    <property type="match status" value="1"/>
</dbReference>
<dbReference type="EMBL" id="JADWOX010000001">
    <property type="protein sequence ID" value="MBI1682391.1"/>
    <property type="molecule type" value="Genomic_DNA"/>
</dbReference>
<evidence type="ECO:0000313" key="3">
    <source>
        <dbReference type="EMBL" id="MBI1682391.1"/>
    </source>
</evidence>
<feature type="compositionally biased region" description="Low complexity" evidence="1">
    <location>
        <begin position="338"/>
        <end position="349"/>
    </location>
</feature>
<evidence type="ECO:0000259" key="2">
    <source>
        <dbReference type="Pfam" id="PF06791"/>
    </source>
</evidence>
<evidence type="ECO:0000256" key="1">
    <source>
        <dbReference type="SAM" id="MobiDB-lite"/>
    </source>
</evidence>
<dbReference type="InterPro" id="IPR009628">
    <property type="entry name" value="Phage_tape_measure_N"/>
</dbReference>
<sequence length="680" mass="70645">MAVTADQVKVILDAEVDGYNADIKQSVTVFEASMTKMERAAVQTEKRVGAAMSRTAKLTSNQLQTIQYTVNDVIASLASGSNPLTILAQQGGQVTQAFGGLNGTLRALAPFAFSAGGALTAMGVALGAAILAAEKADAEFKALETSVVGLGRTTGLSAQGLRDLAAASANAGNVTRAAAEQMAIAYSNTGAIGGQVIGKLITITDDYARATGQDAKKATEELGKAFADPTRGAEMLQAKFGLLDAETLRLIRSMQASGETAQAQEILFERLGFTLEGQVPKVGGLKGWWDRLTKSISDAAAAARDYGKAQAEAEQRQMARALGGVPTPAGESEREANRAAMRRGGLARRNQQDTATAAVIDRVLGNDQRAKIQGEIDLLQKRVAAGGKDAADASKAIKKLKEDMQSIGAGPKAPKPTKAEEREAIARAEGRVAGPAVFGNDSKYGTGLNTDTVSADDLEALERLFVSKGGLEEYIRNGGADFKAAGAASAEASDELKAYQDTLYNGTYNSIKGGLEAAFNDGVPGVAEFLGNELKRALIEDVSALLTNIVRGRDAGYGRGGDDGSLGAALLSRGKKLFGRAVGGNMVAGVPYQVNEGRPEVFVPPVSGQMVPAARLAGRGGTTVHQSFYQDFSGSLVAEDALASAYRYADRAANSARVGATSDSLRRAPAAVAKSQKQRG</sequence>
<proteinExistence type="predicted"/>
<gene>
    <name evidence="3" type="ORF">I4Q42_01770</name>
</gene>
<keyword evidence="4" id="KW-1185">Reference proteome</keyword>
<feature type="domain" description="Bacteriophage tail tape measure N-terminal" evidence="2">
    <location>
        <begin position="52"/>
        <end position="251"/>
    </location>
</feature>
<protein>
    <submittedName>
        <fullName evidence="3">Phage tail length tape measure family protein</fullName>
    </submittedName>
</protein>
<name>A0ABS0SS92_9CAUL</name>
<feature type="region of interest" description="Disordered" evidence="1">
    <location>
        <begin position="655"/>
        <end position="680"/>
    </location>
</feature>
<accession>A0ABS0SS92</accession>